<protein>
    <submittedName>
        <fullName evidence="3">Multidrug efflux pump subunit AcrB</fullName>
    </submittedName>
</protein>
<dbReference type="Gene3D" id="3.30.70.1320">
    <property type="entry name" value="Multidrug efflux transporter AcrB pore domain like"/>
    <property type="match status" value="1"/>
</dbReference>
<keyword evidence="2" id="KW-0472">Membrane</keyword>
<dbReference type="Pfam" id="PF00873">
    <property type="entry name" value="ACR_tran"/>
    <property type="match status" value="2"/>
</dbReference>
<evidence type="ECO:0000256" key="1">
    <source>
        <dbReference type="SAM" id="MobiDB-lite"/>
    </source>
</evidence>
<dbReference type="AlphaFoldDB" id="A0A1I4ACK9"/>
<evidence type="ECO:0000313" key="4">
    <source>
        <dbReference type="Proteomes" id="UP000198915"/>
    </source>
</evidence>
<feature type="transmembrane region" description="Helical" evidence="2">
    <location>
        <begin position="461"/>
        <end position="485"/>
    </location>
</feature>
<feature type="transmembrane region" description="Helical" evidence="2">
    <location>
        <begin position="876"/>
        <end position="897"/>
    </location>
</feature>
<feature type="transmembrane region" description="Helical" evidence="2">
    <location>
        <begin position="949"/>
        <end position="971"/>
    </location>
</feature>
<dbReference type="SUPFAM" id="SSF82866">
    <property type="entry name" value="Multidrug efflux transporter AcrB transmembrane domain"/>
    <property type="match status" value="2"/>
</dbReference>
<evidence type="ECO:0000256" key="2">
    <source>
        <dbReference type="SAM" id="Phobius"/>
    </source>
</evidence>
<dbReference type="Gene3D" id="3.30.2090.10">
    <property type="entry name" value="Multidrug efflux transporter AcrB TolC docking domain, DN and DC subdomains"/>
    <property type="match status" value="2"/>
</dbReference>
<dbReference type="EMBL" id="FORT01000015">
    <property type="protein sequence ID" value="SFK54162.1"/>
    <property type="molecule type" value="Genomic_DNA"/>
</dbReference>
<feature type="region of interest" description="Disordered" evidence="1">
    <location>
        <begin position="1045"/>
        <end position="1085"/>
    </location>
</feature>
<dbReference type="SUPFAM" id="SSF82693">
    <property type="entry name" value="Multidrug efflux transporter AcrB pore domain, PN1, PN2, PC1 and PC2 subdomains"/>
    <property type="match status" value="1"/>
</dbReference>
<gene>
    <name evidence="3" type="ORF">SAMN05518846_11514</name>
</gene>
<name>A0A1I4ACK9_9BACL</name>
<dbReference type="InterPro" id="IPR001036">
    <property type="entry name" value="Acrflvin-R"/>
</dbReference>
<dbReference type="InterPro" id="IPR027463">
    <property type="entry name" value="AcrB_DN_DC_subdom"/>
</dbReference>
<dbReference type="Gene3D" id="3.30.70.1440">
    <property type="entry name" value="Multidrug efflux transporter AcrB pore domain"/>
    <property type="match status" value="1"/>
</dbReference>
<feature type="transmembrane region" description="Helical" evidence="2">
    <location>
        <begin position="848"/>
        <end position="869"/>
    </location>
</feature>
<reference evidence="4" key="1">
    <citation type="submission" date="2016-10" db="EMBL/GenBank/DDBJ databases">
        <authorList>
            <person name="Varghese N."/>
            <person name="Submissions S."/>
        </authorList>
    </citation>
    <scope>NUCLEOTIDE SEQUENCE [LARGE SCALE GENOMIC DNA]</scope>
    <source>
        <strain evidence="4">OK042</strain>
    </source>
</reference>
<feature type="transmembrane region" description="Helical" evidence="2">
    <location>
        <begin position="12"/>
        <end position="30"/>
    </location>
</feature>
<keyword evidence="4" id="KW-1185">Reference proteome</keyword>
<feature type="transmembrane region" description="Helical" evidence="2">
    <location>
        <begin position="977"/>
        <end position="999"/>
    </location>
</feature>
<sequence length="1085" mass="119509">MSNRSFVSIVPALARLLAVACCLLGVGAFLRMDVTTFPERPVPVYTIHLAAPGLTSEKIDEKVTRPIEESVRAVGDALTITAESRPGASSVTVETSEKLGSDYKERLEKRLGEVAKQLPVTEWSISQDNLADNRVGFYVLHGNDVQTLSDIARYTVYENLIRLPGVARVEIDDRSAKQQVDLIFRPSMLLAYGLTPKDVLDQLPGDVVNEQVGSVGQNKDQSAFYWTSMSEGPQGLGKQLIATDRGYVTLKTLADIRDLRGSKGDEVSVYRGSPAIGITLLAADVGQVPSIREQAADVIESLNKAAGDKYRIDLFDDYAQPLSGAIHQLTLLAAAAAIACALFLYLAHKRMAVSLLLLFSVVMATGFTLGGMWLSGVPLSYSTVGPVAIFALMFTGAGSALLHRMHCQKADSFLGGLRIAGKLMKPLLLAIVVWTSCWMGLMMTDILEGTDRIVLDNAWPVLVLGTGGLILVYGFLTPVLAGLWLTHPVAKESPRSRLRLSGKAAGYVLARWERLVKQGFLPYGLTLVVSIFVVVMLHSFVLVDDYGELATNGKDLSLEMVQGSSIDEAMRASQIAEERLRSLAEVRDLYTVASKERLSIHLKLADKYDWTMERTDLEKELDKRLRDIPGTDPFAFVASEDVKTRLEFTVKGPSLLTAQAIAQEVLTQLEKYTARDEDGQEIITDERIGTGTAKTIIEIRPKPDMLARYQVSEAEIKHQLESYLGEKSAGSVFWNEQSVPVVVRFPDNWMEHPEQVKNILIRTPEGKVHLGDLVSWKLGKEPPTYQREDGLYVFTVSSAVRDAGRIDSLAYVLPLRMQKTMIIPEGYSVLNADELKKLKEEQADKADWGGRVLAVIAVITAVLLASLLLQRRTRDGIFALALLPVLAGGVMLGLLVMDRPMNGMAIYGMTGAIALLVQQALVLLEDLYAARAEESTIKDAVQAGTARAFASQAAVFGAVALASVPLTFGWVGEIDPFASFASTLFFGTLLAAFAVIALLPAMYFAAEWKQATKVEITLPIVLQRIYVWWENDRIRKQDAKERKQWLKQRREEQRKRRMDNDAPVKKDLTHQDFLPLSAPSNDLNR</sequence>
<dbReference type="SUPFAM" id="SSF82714">
    <property type="entry name" value="Multidrug efflux transporter AcrB TolC docking domain, DN and DC subdomains"/>
    <property type="match status" value="2"/>
</dbReference>
<dbReference type="GO" id="GO:0042910">
    <property type="term" value="F:xenobiotic transmembrane transporter activity"/>
    <property type="evidence" value="ECO:0007669"/>
    <property type="project" value="TreeGrafter"/>
</dbReference>
<feature type="transmembrane region" description="Helical" evidence="2">
    <location>
        <begin position="325"/>
        <end position="346"/>
    </location>
</feature>
<keyword evidence="2" id="KW-1133">Transmembrane helix</keyword>
<proteinExistence type="predicted"/>
<feature type="transmembrane region" description="Helical" evidence="2">
    <location>
        <begin position="380"/>
        <end position="402"/>
    </location>
</feature>
<keyword evidence="2" id="KW-0812">Transmembrane</keyword>
<organism evidence="3 4">
    <name type="scientific">Brevibacillus centrosporus</name>
    <dbReference type="NCBI Taxonomy" id="54910"/>
    <lineage>
        <taxon>Bacteria</taxon>
        <taxon>Bacillati</taxon>
        <taxon>Bacillota</taxon>
        <taxon>Bacilli</taxon>
        <taxon>Bacillales</taxon>
        <taxon>Paenibacillaceae</taxon>
        <taxon>Brevibacillus</taxon>
    </lineage>
</organism>
<dbReference type="RefSeq" id="WP_092273562.1">
    <property type="nucleotide sequence ID" value="NZ_FORT01000015.1"/>
</dbReference>
<feature type="transmembrane region" description="Helical" evidence="2">
    <location>
        <begin position="520"/>
        <end position="543"/>
    </location>
</feature>
<dbReference type="PANTHER" id="PTHR32063">
    <property type="match status" value="1"/>
</dbReference>
<feature type="transmembrane region" description="Helical" evidence="2">
    <location>
        <begin position="423"/>
        <end position="441"/>
    </location>
</feature>
<dbReference type="STRING" id="1884381.SAMN05518846_11514"/>
<dbReference type="Gene3D" id="3.30.70.1430">
    <property type="entry name" value="Multidrug efflux transporter AcrB pore domain"/>
    <property type="match status" value="2"/>
</dbReference>
<feature type="transmembrane region" description="Helical" evidence="2">
    <location>
        <begin position="353"/>
        <end position="374"/>
    </location>
</feature>
<dbReference type="Proteomes" id="UP000198915">
    <property type="component" value="Unassembled WGS sequence"/>
</dbReference>
<dbReference type="Gene3D" id="1.20.1640.10">
    <property type="entry name" value="Multidrug efflux transporter AcrB transmembrane domain"/>
    <property type="match status" value="3"/>
</dbReference>
<dbReference type="GO" id="GO:0005886">
    <property type="term" value="C:plasma membrane"/>
    <property type="evidence" value="ECO:0007669"/>
    <property type="project" value="TreeGrafter"/>
</dbReference>
<accession>A0A1I4ACK9</accession>
<feature type="compositionally biased region" description="Basic and acidic residues" evidence="1">
    <location>
        <begin position="1045"/>
        <end position="1070"/>
    </location>
</feature>
<evidence type="ECO:0000313" key="3">
    <source>
        <dbReference type="EMBL" id="SFK54162.1"/>
    </source>
</evidence>
<dbReference type="PANTHER" id="PTHR32063:SF24">
    <property type="entry name" value="CATION EFFLUX SYSTEM (ACRB_ACRD_ACRF FAMILY)"/>
    <property type="match status" value="1"/>
</dbReference>
<feature type="transmembrane region" description="Helical" evidence="2">
    <location>
        <begin position="903"/>
        <end position="928"/>
    </location>
</feature>